<organism evidence="2 3">
    <name type="scientific">Paenibacillus polymyxa</name>
    <name type="common">Bacillus polymyxa</name>
    <dbReference type="NCBI Taxonomy" id="1406"/>
    <lineage>
        <taxon>Bacteria</taxon>
        <taxon>Bacillati</taxon>
        <taxon>Bacillota</taxon>
        <taxon>Bacilli</taxon>
        <taxon>Bacillales</taxon>
        <taxon>Paenibacillaceae</taxon>
        <taxon>Paenibacillus</taxon>
    </lineage>
</organism>
<keyword evidence="1" id="KW-0472">Membrane</keyword>
<dbReference type="RefSeq" id="WP_250261814.1">
    <property type="nucleotide sequence ID" value="NZ_CP097770.1"/>
</dbReference>
<dbReference type="Proteomes" id="UP001055784">
    <property type="component" value="Chromosome"/>
</dbReference>
<keyword evidence="1" id="KW-0812">Transmembrane</keyword>
<proteinExistence type="predicted"/>
<dbReference type="EMBL" id="CP097770">
    <property type="protein sequence ID" value="URJ52596.1"/>
    <property type="molecule type" value="Genomic_DNA"/>
</dbReference>
<protein>
    <submittedName>
        <fullName evidence="2">Uncharacterized protein</fullName>
    </submittedName>
</protein>
<gene>
    <name evidence="2" type="ORF">MF626_002120</name>
</gene>
<reference evidence="2" key="1">
    <citation type="submission" date="2022-11" db="EMBL/GenBank/DDBJ databases">
        <authorList>
            <person name="Vasilchenko N.G."/>
            <person name="Prazdnova E.V."/>
            <person name="Gorovtsov A.V."/>
            <person name="Chistyakov V.A."/>
            <person name="Pak M.L."/>
        </authorList>
    </citation>
    <scope>NUCLEOTIDE SEQUENCE</scope>
    <source>
        <strain evidence="2">R 4.5</strain>
    </source>
</reference>
<feature type="transmembrane region" description="Helical" evidence="1">
    <location>
        <begin position="7"/>
        <end position="33"/>
    </location>
</feature>
<evidence type="ECO:0000313" key="2">
    <source>
        <dbReference type="EMBL" id="URJ52596.1"/>
    </source>
</evidence>
<dbReference type="AlphaFoldDB" id="A0AAE9L9N4"/>
<accession>A0AAE9L9N4</accession>
<evidence type="ECO:0000313" key="3">
    <source>
        <dbReference type="Proteomes" id="UP001055784"/>
    </source>
</evidence>
<sequence>MKVKKTLLYLSIPLLLIFAIILFIALPWLLIFIGNQLEPNPSHPEITYGKFPFRLEYEINGQRKVIQDTLICEYDGIGSNEARGKYRKWKERLAGGDRLLPVLGVNSRIEISYYPGIAEYYMGDLDSTDEYQQTVADSIFIEQEGIIIKKDGRVFENDGRTINTQFSNSNELLDKYHIKLISWDSTPPIKDNFPEAK</sequence>
<keyword evidence="1" id="KW-1133">Transmembrane helix</keyword>
<name>A0AAE9L9N4_PAEPO</name>
<evidence type="ECO:0000256" key="1">
    <source>
        <dbReference type="SAM" id="Phobius"/>
    </source>
</evidence>